<keyword evidence="3" id="KW-1185">Reference proteome</keyword>
<sequence>MLYTFNHQYYMRKAFYLFSKTKFLSVILVLSSVLPSQAISDKFTSGEGTISSPYIIQTAEQIQNITLYRDAYFQLGNNIDLTEWINTNNPEKGWESLCPDESMPFTGQLDGAGYAITGLWFNRPTDSHIGGLFSWVGTNAVIKNLILKTTAQGIIGGSDVGGIVGRISNNATDILINNCFADVHVKGTTNSGGILGYSYTGGVTISNCYVSGQVTAKNSNAGGIAGQLWNKADFIIQNCYTTANIISENADCVGGIVGTIGGPSVNKAAHITLKNCVAINPLLQISSSSTENSIGHIIGRLVKKNTTGTIENNIALKETKLIKDGTNIKPENNTIENDGTTQNIHELIEQTVYLQLGWDFTNIWTMPNKEYSFPILSQLSTDEQPIKLSDELNNLLNTPKIEFEGGDGSEASPYIIKTATQLHNIGIFPNAHYKLSGNIDLTEWIYANSPETGWIPLCSLAEPFTGTLDGNGFAITGLWIDMPATNEIGLFSYIGGNAIIKNLGVKTSDKGISGKESIGAIVGRIKENANAEIKNCYADACIIGEKSCGGILGYSYKGNVIISDCYSSGNISINTEGAGGIAGYLWNKAEFVIRNCYSTSKINATGEGYNIGGLLGIVGGPGTSISATITIENCVAINPSISFEATSETAQTRIGRIAGWIKDGTVNATIRNNRALSDIKLIRGTETLNAESNASGKDGLNSTASDLKKEDSYLNLEWNFISIWNMSNEKYPLPILSGMNTENQPKTLPEELAKIFSESTTGISTVSNNLIDIIIKGNTLIIRNKLPENIVSIFDITGKHMLDTYESRIELNNFPKGIYILNTQKQSLKFSK</sequence>
<protein>
    <recommendedName>
        <fullName evidence="4">Secretion system C-terminal sorting domain-containing protein</fullName>
    </recommendedName>
</protein>
<evidence type="ECO:0000313" key="3">
    <source>
        <dbReference type="Proteomes" id="UP000594042"/>
    </source>
</evidence>
<accession>A0A7G1HUD3</accession>
<organism evidence="2 3">
    <name type="scientific">Coprobacter secundus subsp. similis</name>
    <dbReference type="NCBI Taxonomy" id="2751153"/>
    <lineage>
        <taxon>Bacteria</taxon>
        <taxon>Pseudomonadati</taxon>
        <taxon>Bacteroidota</taxon>
        <taxon>Bacteroidia</taxon>
        <taxon>Bacteroidales</taxon>
        <taxon>Barnesiellaceae</taxon>
        <taxon>Coprobacter</taxon>
    </lineage>
</organism>
<keyword evidence="1" id="KW-0732">Signal</keyword>
<dbReference type="Gene3D" id="2.160.20.110">
    <property type="match status" value="2"/>
</dbReference>
<feature type="chain" id="PRO_5028970527" description="Secretion system C-terminal sorting domain-containing protein" evidence="1">
    <location>
        <begin position="39"/>
        <end position="832"/>
    </location>
</feature>
<dbReference type="KEGG" id="copr:Cop2CBH44_16390"/>
<gene>
    <name evidence="2" type="ORF">Cop2CBH44_16390</name>
</gene>
<name>A0A7G1HUD3_9BACT</name>
<evidence type="ECO:0008006" key="4">
    <source>
        <dbReference type="Google" id="ProtNLM"/>
    </source>
</evidence>
<reference evidence="3" key="1">
    <citation type="submission" date="2020-07" db="EMBL/GenBank/DDBJ databases">
        <title>Complete genome sequencing of Coprobacter sp. strain 2CBH44.</title>
        <authorList>
            <person name="Sakamoto M."/>
            <person name="Murakami T."/>
            <person name="Mori H."/>
        </authorList>
    </citation>
    <scope>NUCLEOTIDE SEQUENCE [LARGE SCALE GENOMIC DNA]</scope>
    <source>
        <strain evidence="3">2CBH44</strain>
    </source>
</reference>
<dbReference type="AlphaFoldDB" id="A0A7G1HUD3"/>
<proteinExistence type="predicted"/>
<feature type="signal peptide" evidence="1">
    <location>
        <begin position="1"/>
        <end position="38"/>
    </location>
</feature>
<dbReference type="Proteomes" id="UP000594042">
    <property type="component" value="Chromosome"/>
</dbReference>
<evidence type="ECO:0000313" key="2">
    <source>
        <dbReference type="EMBL" id="BCI63286.1"/>
    </source>
</evidence>
<dbReference type="EMBL" id="AP023322">
    <property type="protein sequence ID" value="BCI63286.1"/>
    <property type="molecule type" value="Genomic_DNA"/>
</dbReference>
<evidence type="ECO:0000256" key="1">
    <source>
        <dbReference type="SAM" id="SignalP"/>
    </source>
</evidence>